<reference evidence="10" key="1">
    <citation type="submission" date="2022-05" db="EMBL/GenBank/DDBJ databases">
        <authorList>
            <person name="Mikhailov K."/>
            <person name="Kravchuk O."/>
            <person name="Lyupina Y."/>
            <person name="Adameyko K."/>
        </authorList>
    </citation>
    <scope>NUCLEOTIDE SEQUENCE</scope>
</reference>
<dbReference type="AlphaFoldDB" id="A0A9F1U423"/>
<feature type="compositionally biased region" description="Basic residues" evidence="8">
    <location>
        <begin position="170"/>
        <end position="195"/>
    </location>
</feature>
<feature type="compositionally biased region" description="Acidic residues" evidence="8">
    <location>
        <begin position="431"/>
        <end position="450"/>
    </location>
</feature>
<feature type="compositionally biased region" description="Pro residues" evidence="8">
    <location>
        <begin position="344"/>
        <end position="353"/>
    </location>
</feature>
<evidence type="ECO:0000256" key="1">
    <source>
        <dbReference type="ARBA" id="ARBA00004245"/>
    </source>
</evidence>
<name>A0A9F1U423_HALDU</name>
<evidence type="ECO:0000313" key="10">
    <source>
        <dbReference type="EMBL" id="WAW84864.1"/>
    </source>
</evidence>
<dbReference type="PROSITE" id="PS51082">
    <property type="entry name" value="WH2"/>
    <property type="match status" value="1"/>
</dbReference>
<sequence>MPLVQRNIEPLFVSRKSLDKSVKNELEGVVANTIGELIRQLSSLSKHAENLFGDLFNDASEVYERSNRLNVRIESLVDKVTKLDPVVEQVRIEDVTIQNHYKSSTVVDQQVLDRNTLSTALLETYQACDAPPLLDEFTSYRDDHRRGLTFFTDPKYFFNLWLEEQNKQIEKKRRRDRKNRKKRSNQPQKRIKKAERKTYNPKGKEYEEAMRPPPPKPPMNQANGGDAVPVDPQFTSQGPSQPPPPPPTSISTGPSVPPPPPPPPPPTGPSTAPQQPPAPHAGITIHNESSTGSAAHLSQEMKRDSPPVLRMPPPPPPPTGPSVHVMAPPPPPPQMAMAHVNTGPAPPPPPPMPILQVPVAAPPPPPAVTQVPEVAKVQAPPDGRTDLLQAILRGKELKKVEKTGESRKSQQRFVGTDVASILARRIAVEMSDSDDDSSDGEWDDDEDWDD</sequence>
<proteinExistence type="evidence at transcript level"/>
<dbReference type="GO" id="GO:2000601">
    <property type="term" value="P:positive regulation of Arp2/3 complex-mediated actin nucleation"/>
    <property type="evidence" value="ECO:0007669"/>
    <property type="project" value="TreeGrafter"/>
</dbReference>
<feature type="region of interest" description="Disordered" evidence="8">
    <location>
        <begin position="170"/>
        <end position="371"/>
    </location>
</feature>
<keyword evidence="5 7" id="KW-0009">Actin-binding</keyword>
<feature type="compositionally biased region" description="Basic and acidic residues" evidence="8">
    <location>
        <begin position="196"/>
        <end position="210"/>
    </location>
</feature>
<feature type="region of interest" description="Disordered" evidence="8">
    <location>
        <begin position="429"/>
        <end position="450"/>
    </location>
</feature>
<evidence type="ECO:0000259" key="9">
    <source>
        <dbReference type="PROSITE" id="PS51082"/>
    </source>
</evidence>
<dbReference type="PANTHER" id="PTHR12902:SF1">
    <property type="entry name" value="WISKOTT-ALDRICH SYNDROME PROTEIN FAMILY MEMBER"/>
    <property type="match status" value="1"/>
</dbReference>
<dbReference type="PANTHER" id="PTHR12902">
    <property type="entry name" value="WASP-1"/>
    <property type="match status" value="1"/>
</dbReference>
<comment type="subcellular location">
    <subcellularLocation>
        <location evidence="1 7">Cytoplasm</location>
        <location evidence="1 7">Cytoskeleton</location>
    </subcellularLocation>
</comment>
<dbReference type="EMBL" id="ON500524">
    <property type="protein sequence ID" value="WAW84864.1"/>
    <property type="molecule type" value="mRNA"/>
</dbReference>
<feature type="compositionally biased region" description="Pro residues" evidence="8">
    <location>
        <begin position="255"/>
        <end position="279"/>
    </location>
</feature>
<dbReference type="FunFam" id="1.20.5.340:FF:000012">
    <property type="entry name" value="Wiskott-Aldrich syndrome protein family member 1"/>
    <property type="match status" value="1"/>
</dbReference>
<dbReference type="Gene3D" id="1.20.5.340">
    <property type="match status" value="1"/>
</dbReference>
<keyword evidence="4" id="KW-0597">Phosphoprotein</keyword>
<comment type="similarity">
    <text evidence="2 7">Belongs to the SCAR/WAVE family.</text>
</comment>
<evidence type="ECO:0000256" key="8">
    <source>
        <dbReference type="SAM" id="MobiDB-lite"/>
    </source>
</evidence>
<dbReference type="GO" id="GO:0030036">
    <property type="term" value="P:actin cytoskeleton organization"/>
    <property type="evidence" value="ECO:0007669"/>
    <property type="project" value="UniProtKB-UniRule"/>
</dbReference>
<dbReference type="Gene3D" id="6.10.280.150">
    <property type="match status" value="2"/>
</dbReference>
<keyword evidence="6 7" id="KW-0206">Cytoskeleton</keyword>
<comment type="function">
    <text evidence="7">Downstream effector molecule involved in the transmission of signals from tyrosine kinase receptors and small GTPases to the actin cytoskeleton. Promotes formation of actin filaments. Part of the WAVE complex that regulates lamellipodia formation. The WAVE complex regulates actin filament reorganization via its interaction with the Arp2/3 complex.</text>
</comment>
<dbReference type="InterPro" id="IPR028288">
    <property type="entry name" value="SCAR/WAVE_fam"/>
</dbReference>
<evidence type="ECO:0000256" key="5">
    <source>
        <dbReference type="ARBA" id="ARBA00023203"/>
    </source>
</evidence>
<dbReference type="GO" id="GO:0034237">
    <property type="term" value="F:protein kinase A regulatory subunit binding"/>
    <property type="evidence" value="ECO:0007669"/>
    <property type="project" value="TreeGrafter"/>
</dbReference>
<dbReference type="GO" id="GO:0005856">
    <property type="term" value="C:cytoskeleton"/>
    <property type="evidence" value="ECO:0007669"/>
    <property type="project" value="UniProtKB-SubCell"/>
</dbReference>
<dbReference type="GO" id="GO:0003779">
    <property type="term" value="F:actin binding"/>
    <property type="evidence" value="ECO:0007669"/>
    <property type="project" value="UniProtKB-UniRule"/>
</dbReference>
<comment type="subunit">
    <text evidence="7">Binds actin and the Arp2/3 complex.</text>
</comment>
<dbReference type="GO" id="GO:0031209">
    <property type="term" value="C:SCAR complex"/>
    <property type="evidence" value="ECO:0007669"/>
    <property type="project" value="TreeGrafter"/>
</dbReference>
<feature type="compositionally biased region" description="Pro residues" evidence="8">
    <location>
        <begin position="309"/>
        <end position="320"/>
    </location>
</feature>
<organism evidence="10">
    <name type="scientific">Halisarca dujardinii</name>
    <name type="common">Dujardin's slime sponge</name>
    <dbReference type="NCBI Taxonomy" id="2583056"/>
    <lineage>
        <taxon>Eukaryota</taxon>
        <taxon>Metazoa</taxon>
        <taxon>Porifera</taxon>
        <taxon>Demospongiae</taxon>
        <taxon>Verongimorpha</taxon>
        <taxon>Chondrillida</taxon>
        <taxon>Halisarcidae</taxon>
        <taxon>Halisarca</taxon>
    </lineage>
</organism>
<evidence type="ECO:0000256" key="3">
    <source>
        <dbReference type="ARBA" id="ARBA00022490"/>
    </source>
</evidence>
<accession>A0A9F1U423</accession>
<dbReference type="GO" id="GO:0071933">
    <property type="term" value="F:Arp2/3 complex binding"/>
    <property type="evidence" value="ECO:0007669"/>
    <property type="project" value="TreeGrafter"/>
</dbReference>
<protein>
    <recommendedName>
        <fullName evidence="7">Wiskott-Aldrich syndrome protein family member</fullName>
        <shortName evidence="7">WASP family protein member</shortName>
    </recommendedName>
</protein>
<keyword evidence="3 7" id="KW-0963">Cytoplasm</keyword>
<feature type="domain" description="WH2" evidence="9">
    <location>
        <begin position="383"/>
        <end position="400"/>
    </location>
</feature>
<evidence type="ECO:0000256" key="6">
    <source>
        <dbReference type="ARBA" id="ARBA00023212"/>
    </source>
</evidence>
<evidence type="ECO:0000256" key="4">
    <source>
        <dbReference type="ARBA" id="ARBA00022553"/>
    </source>
</evidence>
<evidence type="ECO:0000256" key="2">
    <source>
        <dbReference type="ARBA" id="ARBA00006993"/>
    </source>
</evidence>
<dbReference type="InterPro" id="IPR003124">
    <property type="entry name" value="WH2_dom"/>
</dbReference>
<evidence type="ECO:0000256" key="7">
    <source>
        <dbReference type="RuleBase" id="RU367034"/>
    </source>
</evidence>